<sequence>MGRKRAHEEHVNHEAWAIPYGDLITLLLAFFVVMYAISSVNEGKYRVLADALSEAFGGPPRTINPLQLGKVQPRGSQADRAPPMAPTTGARGAVSPMPLRDWPNRPQIPRQMPQRGLSQAEQEAFERHQQRQLDSVTARIEEALAPLIDRQLVRVRRARFWVEVEISTDLLFASGQAYPAPEAQATLRQLADILRRFPNPLRVEGHTDDRPISNLVFPSNWELSAARAAAVVRLFAERGVPTDRLSVVGYGPFRPARDNADEEGRAANRRVVVVVLTEPGPYGDIPTTAMGAP</sequence>
<dbReference type="OrthoDB" id="9815217at2"/>
<dbReference type="Gene3D" id="3.30.1330.60">
    <property type="entry name" value="OmpA-like domain"/>
    <property type="match status" value="1"/>
</dbReference>
<evidence type="ECO:0000313" key="11">
    <source>
        <dbReference type="EMBL" id="GHE37613.1"/>
    </source>
</evidence>
<dbReference type="InterPro" id="IPR036737">
    <property type="entry name" value="OmpA-like_sf"/>
</dbReference>
<dbReference type="NCBIfam" id="NF006541">
    <property type="entry name" value="PRK09038.1"/>
    <property type="match status" value="1"/>
</dbReference>
<keyword evidence="12" id="KW-1185">Reference proteome</keyword>
<reference evidence="11" key="1">
    <citation type="journal article" date="2014" name="Int. J. Syst. Evol. Microbiol.">
        <title>Complete genome sequence of Corynebacterium casei LMG S-19264T (=DSM 44701T), isolated from a smear-ripened cheese.</title>
        <authorList>
            <consortium name="US DOE Joint Genome Institute (JGI-PGF)"/>
            <person name="Walter F."/>
            <person name="Albersmeier A."/>
            <person name="Kalinowski J."/>
            <person name="Ruckert C."/>
        </authorList>
    </citation>
    <scope>NUCLEOTIDE SEQUENCE</scope>
    <source>
        <strain evidence="11">KCTC 32020</strain>
    </source>
</reference>
<evidence type="ECO:0000256" key="3">
    <source>
        <dbReference type="ARBA" id="ARBA00022475"/>
    </source>
</evidence>
<keyword evidence="11" id="KW-0966">Cell projection</keyword>
<proteinExistence type="inferred from homology"/>
<keyword evidence="5 9" id="KW-1133">Transmembrane helix</keyword>
<evidence type="ECO:0000256" key="4">
    <source>
        <dbReference type="ARBA" id="ARBA00022692"/>
    </source>
</evidence>
<keyword evidence="11" id="KW-0969">Cilium</keyword>
<comment type="caution">
    <text evidence="11">The sequence shown here is derived from an EMBL/GenBank/DDBJ whole genome shotgun (WGS) entry which is preliminary data.</text>
</comment>
<dbReference type="PANTHER" id="PTHR30329">
    <property type="entry name" value="STATOR ELEMENT OF FLAGELLAR MOTOR COMPLEX"/>
    <property type="match status" value="1"/>
</dbReference>
<evidence type="ECO:0000256" key="7">
    <source>
        <dbReference type="PROSITE-ProRule" id="PRU00473"/>
    </source>
</evidence>
<evidence type="ECO:0000256" key="2">
    <source>
        <dbReference type="ARBA" id="ARBA00008914"/>
    </source>
</evidence>
<protein>
    <submittedName>
        <fullName evidence="11">Flagellar motor protein MotD</fullName>
    </submittedName>
</protein>
<evidence type="ECO:0000259" key="10">
    <source>
        <dbReference type="PROSITE" id="PS51123"/>
    </source>
</evidence>
<dbReference type="RefSeq" id="WP_146474948.1">
    <property type="nucleotide sequence ID" value="NZ_BNCF01000010.1"/>
</dbReference>
<keyword evidence="11" id="KW-0282">Flagellum</keyword>
<comment type="similarity">
    <text evidence="2">Belongs to the MotB family.</text>
</comment>
<name>A0A919DFC6_9GAMM</name>
<reference evidence="11" key="2">
    <citation type="submission" date="2020-09" db="EMBL/GenBank/DDBJ databases">
        <authorList>
            <person name="Sun Q."/>
            <person name="Kim S."/>
        </authorList>
    </citation>
    <scope>NUCLEOTIDE SEQUENCE</scope>
    <source>
        <strain evidence="11">KCTC 32020</strain>
    </source>
</reference>
<dbReference type="EMBL" id="BNCF01000010">
    <property type="protein sequence ID" value="GHE37613.1"/>
    <property type="molecule type" value="Genomic_DNA"/>
</dbReference>
<feature type="region of interest" description="Disordered" evidence="8">
    <location>
        <begin position="72"/>
        <end position="99"/>
    </location>
</feature>
<keyword evidence="3" id="KW-1003">Cell membrane</keyword>
<dbReference type="AlphaFoldDB" id="A0A919DFC6"/>
<accession>A0A919DFC6</accession>
<dbReference type="InterPro" id="IPR025713">
    <property type="entry name" value="MotB-like_N_dom"/>
</dbReference>
<organism evidence="11 12">
    <name type="scientific">Vulcaniibacterium thermophilum</name>
    <dbReference type="NCBI Taxonomy" id="1169913"/>
    <lineage>
        <taxon>Bacteria</taxon>
        <taxon>Pseudomonadati</taxon>
        <taxon>Pseudomonadota</taxon>
        <taxon>Gammaproteobacteria</taxon>
        <taxon>Lysobacterales</taxon>
        <taxon>Lysobacteraceae</taxon>
        <taxon>Vulcaniibacterium</taxon>
    </lineage>
</organism>
<dbReference type="PANTHER" id="PTHR30329:SF20">
    <property type="entry name" value="EXPORTED PROTEIN"/>
    <property type="match status" value="1"/>
</dbReference>
<evidence type="ECO:0000313" key="12">
    <source>
        <dbReference type="Proteomes" id="UP000636453"/>
    </source>
</evidence>
<dbReference type="InterPro" id="IPR050330">
    <property type="entry name" value="Bact_OuterMem_StrucFunc"/>
</dbReference>
<comment type="subcellular location">
    <subcellularLocation>
        <location evidence="1">Cell membrane</location>
        <topology evidence="1">Single-pass membrane protein</topology>
    </subcellularLocation>
</comment>
<feature type="transmembrane region" description="Helical" evidence="9">
    <location>
        <begin position="17"/>
        <end position="37"/>
    </location>
</feature>
<evidence type="ECO:0000256" key="1">
    <source>
        <dbReference type="ARBA" id="ARBA00004162"/>
    </source>
</evidence>
<dbReference type="GO" id="GO:0005886">
    <property type="term" value="C:plasma membrane"/>
    <property type="evidence" value="ECO:0007669"/>
    <property type="project" value="UniProtKB-SubCell"/>
</dbReference>
<dbReference type="SUPFAM" id="SSF103088">
    <property type="entry name" value="OmpA-like"/>
    <property type="match status" value="1"/>
</dbReference>
<dbReference type="Proteomes" id="UP000636453">
    <property type="component" value="Unassembled WGS sequence"/>
</dbReference>
<keyword evidence="4 9" id="KW-0812">Transmembrane</keyword>
<dbReference type="Pfam" id="PF13677">
    <property type="entry name" value="MotB_plug"/>
    <property type="match status" value="1"/>
</dbReference>
<gene>
    <name evidence="11" type="primary">motB</name>
    <name evidence="11" type="ORF">GCM10007167_19780</name>
</gene>
<dbReference type="PROSITE" id="PS51123">
    <property type="entry name" value="OMPA_2"/>
    <property type="match status" value="1"/>
</dbReference>
<feature type="domain" description="OmpA-like" evidence="10">
    <location>
        <begin position="159"/>
        <end position="279"/>
    </location>
</feature>
<dbReference type="InterPro" id="IPR006665">
    <property type="entry name" value="OmpA-like"/>
</dbReference>
<keyword evidence="6 7" id="KW-0472">Membrane</keyword>
<evidence type="ECO:0000256" key="5">
    <source>
        <dbReference type="ARBA" id="ARBA00022989"/>
    </source>
</evidence>
<evidence type="ECO:0000256" key="8">
    <source>
        <dbReference type="SAM" id="MobiDB-lite"/>
    </source>
</evidence>
<dbReference type="CDD" id="cd07185">
    <property type="entry name" value="OmpA_C-like"/>
    <property type="match status" value="1"/>
</dbReference>
<evidence type="ECO:0000256" key="9">
    <source>
        <dbReference type="SAM" id="Phobius"/>
    </source>
</evidence>
<evidence type="ECO:0000256" key="6">
    <source>
        <dbReference type="ARBA" id="ARBA00023136"/>
    </source>
</evidence>
<dbReference type="Pfam" id="PF00691">
    <property type="entry name" value="OmpA"/>
    <property type="match status" value="1"/>
</dbReference>